<name>A0ACB5R765_9CLOT</name>
<organism evidence="1 2">
    <name type="scientific">Inconstantimicrobium mannanitabidum</name>
    <dbReference type="NCBI Taxonomy" id="1604901"/>
    <lineage>
        <taxon>Bacteria</taxon>
        <taxon>Bacillati</taxon>
        <taxon>Bacillota</taxon>
        <taxon>Clostridia</taxon>
        <taxon>Eubacteriales</taxon>
        <taxon>Clostridiaceae</taxon>
        <taxon>Inconstantimicrobium</taxon>
    </lineage>
</organism>
<gene>
    <name evidence="1" type="ORF">rsdtw13_00990</name>
</gene>
<protein>
    <submittedName>
        <fullName evidence="1">Uncharacterized protein</fullName>
    </submittedName>
</protein>
<sequence>MRDINFFSPYQGKKKENINTQIYIYGAAVVIGLFILVTLCVNSYKMIYYKTSIAKYEAKLTDSDTKKKLDEAKVVNKKLEILNKYEHGIADISKNMNSRDIVTTKLLNSISATLPSDVYFKSIDVTTSAINIKAMSKSRKAIGEIEHNLKNLSNIQDVYIGAISGDGALDGEYSFDIKCVLKEVK</sequence>
<evidence type="ECO:0000313" key="1">
    <source>
        <dbReference type="EMBL" id="GKX64841.1"/>
    </source>
</evidence>
<keyword evidence="2" id="KW-1185">Reference proteome</keyword>
<reference evidence="1" key="1">
    <citation type="journal article" date="2025" name="Int. J. Syst. Evol. Microbiol.">
        <title>Inconstantimicrobium mannanitabidum sp. nov., a novel member of the family Clostridiaceae isolated from anoxic soil under the treatment of reductive soil disinfestation.</title>
        <authorList>
            <person name="Ueki A."/>
            <person name="Tonouchi A."/>
            <person name="Honma S."/>
            <person name="Kaku N."/>
            <person name="Ueki K."/>
        </authorList>
    </citation>
    <scope>NUCLEOTIDE SEQUENCE</scope>
    <source>
        <strain evidence="1">TW13</strain>
    </source>
</reference>
<dbReference type="Proteomes" id="UP001058074">
    <property type="component" value="Unassembled WGS sequence"/>
</dbReference>
<proteinExistence type="predicted"/>
<evidence type="ECO:0000313" key="2">
    <source>
        <dbReference type="Proteomes" id="UP001058074"/>
    </source>
</evidence>
<dbReference type="EMBL" id="BROD01000001">
    <property type="protein sequence ID" value="GKX64841.1"/>
    <property type="molecule type" value="Genomic_DNA"/>
</dbReference>
<comment type="caution">
    <text evidence="1">The sequence shown here is derived from an EMBL/GenBank/DDBJ whole genome shotgun (WGS) entry which is preliminary data.</text>
</comment>
<accession>A0ACB5R765</accession>